<sequence length="140" mass="15357">LPYMQQQQEQQEPEHEAAGAASSPSSCQLLYVYSGAPDNPAAGVSLRAIDPDRFVVWDEAAGRALEEIEADKVFYQVYDGAVYLFQGRSYLCSALRLGERLALVRPADVKYFTRLRDCTEVHVTGGRVAYPGCPAAARSP</sequence>
<keyword evidence="3" id="KW-1185">Reference proteome</keyword>
<feature type="compositionally biased region" description="Low complexity" evidence="1">
    <location>
        <begin position="1"/>
        <end position="10"/>
    </location>
</feature>
<dbReference type="GO" id="GO:0005634">
    <property type="term" value="C:nucleus"/>
    <property type="evidence" value="ECO:0007669"/>
    <property type="project" value="TreeGrafter"/>
</dbReference>
<reference evidence="2 3" key="1">
    <citation type="journal article" date="2021" name="Sci. Rep.">
        <title>Genome sequencing of the multicellular alga Astrephomene provides insights into convergent evolution of germ-soma differentiation.</title>
        <authorList>
            <person name="Yamashita S."/>
            <person name="Yamamoto K."/>
            <person name="Matsuzaki R."/>
            <person name="Suzuki S."/>
            <person name="Yamaguchi H."/>
            <person name="Hirooka S."/>
            <person name="Minakuchi Y."/>
            <person name="Miyagishima S."/>
            <person name="Kawachi M."/>
            <person name="Toyoda A."/>
            <person name="Nozaki H."/>
        </authorList>
    </citation>
    <scope>NUCLEOTIDE SEQUENCE [LARGE SCALE GENOMIC DNA]</scope>
    <source>
        <strain evidence="2 3">NIES-4017</strain>
    </source>
</reference>
<dbReference type="Proteomes" id="UP001054857">
    <property type="component" value="Unassembled WGS sequence"/>
</dbReference>
<feature type="region of interest" description="Disordered" evidence="1">
    <location>
        <begin position="1"/>
        <end position="22"/>
    </location>
</feature>
<dbReference type="AlphaFoldDB" id="A0AAD3HHD3"/>
<evidence type="ECO:0000313" key="2">
    <source>
        <dbReference type="EMBL" id="GFR40698.1"/>
    </source>
</evidence>
<evidence type="ECO:0000313" key="3">
    <source>
        <dbReference type="Proteomes" id="UP001054857"/>
    </source>
</evidence>
<name>A0AAD3HHD3_9CHLO</name>
<dbReference type="PANTHER" id="PTHR47957:SF3">
    <property type="entry name" value="ATP-DEPENDENT HELICASE HRQ1"/>
    <property type="match status" value="1"/>
</dbReference>
<evidence type="ECO:0000256" key="1">
    <source>
        <dbReference type="SAM" id="MobiDB-lite"/>
    </source>
</evidence>
<dbReference type="GO" id="GO:0036297">
    <property type="term" value="P:interstrand cross-link repair"/>
    <property type="evidence" value="ECO:0007669"/>
    <property type="project" value="TreeGrafter"/>
</dbReference>
<protein>
    <submittedName>
        <fullName evidence="2">Uncharacterized protein</fullName>
    </submittedName>
</protein>
<feature type="non-terminal residue" evidence="2">
    <location>
        <position position="140"/>
    </location>
</feature>
<dbReference type="GO" id="GO:0006289">
    <property type="term" value="P:nucleotide-excision repair"/>
    <property type="evidence" value="ECO:0007669"/>
    <property type="project" value="TreeGrafter"/>
</dbReference>
<feature type="non-terminal residue" evidence="2">
    <location>
        <position position="1"/>
    </location>
</feature>
<dbReference type="PANTHER" id="PTHR47957">
    <property type="entry name" value="ATP-DEPENDENT HELICASE HRQ1"/>
    <property type="match status" value="1"/>
</dbReference>
<comment type="caution">
    <text evidence="2">The sequence shown here is derived from an EMBL/GenBank/DDBJ whole genome shotgun (WGS) entry which is preliminary data.</text>
</comment>
<organism evidence="2 3">
    <name type="scientific">Astrephomene gubernaculifera</name>
    <dbReference type="NCBI Taxonomy" id="47775"/>
    <lineage>
        <taxon>Eukaryota</taxon>
        <taxon>Viridiplantae</taxon>
        <taxon>Chlorophyta</taxon>
        <taxon>core chlorophytes</taxon>
        <taxon>Chlorophyceae</taxon>
        <taxon>CS clade</taxon>
        <taxon>Chlamydomonadales</taxon>
        <taxon>Astrephomenaceae</taxon>
        <taxon>Astrephomene</taxon>
    </lineage>
</organism>
<gene>
    <name evidence="2" type="ORF">Agub_g1289</name>
</gene>
<dbReference type="GO" id="GO:0043138">
    <property type="term" value="F:3'-5' DNA helicase activity"/>
    <property type="evidence" value="ECO:0007669"/>
    <property type="project" value="TreeGrafter"/>
</dbReference>
<dbReference type="EMBL" id="BMAR01000001">
    <property type="protein sequence ID" value="GFR40698.1"/>
    <property type="molecule type" value="Genomic_DNA"/>
</dbReference>
<proteinExistence type="predicted"/>
<accession>A0AAD3HHD3</accession>